<organism evidence="8 9">
    <name type="scientific">Penicillium salamii</name>
    <dbReference type="NCBI Taxonomy" id="1612424"/>
    <lineage>
        <taxon>Eukaryota</taxon>
        <taxon>Fungi</taxon>
        <taxon>Dikarya</taxon>
        <taxon>Ascomycota</taxon>
        <taxon>Pezizomycotina</taxon>
        <taxon>Eurotiomycetes</taxon>
        <taxon>Eurotiomycetidae</taxon>
        <taxon>Eurotiales</taxon>
        <taxon>Aspergillaceae</taxon>
        <taxon>Penicillium</taxon>
    </lineage>
</organism>
<sequence length="417" mass="44390">MDAVTAIVSREPDQPLALNWSLEQVEVRPPGDDEVLVQIHASGICHTDIVLSAVPSGTLGIEYPKVFGHEGAGIALTVGKNVHSVEAGDPVLLSFSSCSACAQCLASHPAYCDSFASRNYVGQQGSMRTNNDSKPLWSQFFGQSSFAQYNTVHKSTVVNAKALIRDPSELKLFAPLGCGFQTGMGAVQNITQAGPNDIVMISGLGAVGMGALMTAKIIGCKTIIAVDRMKSRLELAKEIGATHAIDTSDSNFSTLDSAVRSIVPMGASIAIDTTGVPFIIEQSIQSTHARGKVVYIGIPPLDFTLNINLVEHINKGRAILGCIEGDCDPQEVCIPPLNPLNIVLTLVPGYSTDDPVVPRKEIPLRSFRAVFRGAPSQSKTSKVGQSTDLKEQATDYPKALAGLKDGRFIKPVLVWSH</sequence>
<dbReference type="GO" id="GO:0051903">
    <property type="term" value="F:S-(hydroxymethyl)glutathione dehydrogenase [NAD(P)+] activity"/>
    <property type="evidence" value="ECO:0007669"/>
    <property type="project" value="TreeGrafter"/>
</dbReference>
<evidence type="ECO:0000256" key="3">
    <source>
        <dbReference type="ARBA" id="ARBA00023002"/>
    </source>
</evidence>
<dbReference type="GO" id="GO:0005829">
    <property type="term" value="C:cytosol"/>
    <property type="evidence" value="ECO:0007669"/>
    <property type="project" value="TreeGrafter"/>
</dbReference>
<dbReference type="Pfam" id="PF00107">
    <property type="entry name" value="ADH_zinc_N"/>
    <property type="match status" value="1"/>
</dbReference>
<reference evidence="8" key="1">
    <citation type="submission" date="2021-07" db="EMBL/GenBank/DDBJ databases">
        <authorList>
            <person name="Branca A.L. A."/>
        </authorList>
    </citation>
    <scope>NUCLEOTIDE SEQUENCE</scope>
</reference>
<comment type="cofactor">
    <cofactor evidence="5">
        <name>Zn(2+)</name>
        <dbReference type="ChEBI" id="CHEBI:29105"/>
    </cofactor>
</comment>
<comment type="caution">
    <text evidence="8">The sequence shown here is derived from an EMBL/GenBank/DDBJ whole genome shotgun (WGS) entry which is preliminary data.</text>
</comment>
<dbReference type="OrthoDB" id="10041966at2759"/>
<dbReference type="Pfam" id="PF08240">
    <property type="entry name" value="ADH_N"/>
    <property type="match status" value="1"/>
</dbReference>
<dbReference type="Proteomes" id="UP001152649">
    <property type="component" value="Unassembled WGS sequence"/>
</dbReference>
<gene>
    <name evidence="8" type="ORF">PSALAMII_LOCUS4434</name>
</gene>
<dbReference type="InterPro" id="IPR002328">
    <property type="entry name" value="ADH_Zn_CS"/>
</dbReference>
<evidence type="ECO:0000256" key="1">
    <source>
        <dbReference type="ARBA" id="ARBA00022723"/>
    </source>
</evidence>
<name>A0A9W4J1C8_9EURO</name>
<feature type="domain" description="Alcohol dehydrogenase-like C-terminal" evidence="6">
    <location>
        <begin position="206"/>
        <end position="326"/>
    </location>
</feature>
<evidence type="ECO:0000256" key="2">
    <source>
        <dbReference type="ARBA" id="ARBA00022833"/>
    </source>
</evidence>
<protein>
    <submittedName>
        <fullName evidence="8">Uncharacterized protein</fullName>
    </submittedName>
</protein>
<dbReference type="InterPro" id="IPR013154">
    <property type="entry name" value="ADH-like_N"/>
</dbReference>
<feature type="domain" description="Alcohol dehydrogenase-like N-terminal" evidence="7">
    <location>
        <begin position="31"/>
        <end position="159"/>
    </location>
</feature>
<keyword evidence="9" id="KW-1185">Reference proteome</keyword>
<dbReference type="EMBL" id="CAJVPG010000177">
    <property type="protein sequence ID" value="CAG8367830.1"/>
    <property type="molecule type" value="Genomic_DNA"/>
</dbReference>
<dbReference type="Gene3D" id="3.90.180.10">
    <property type="entry name" value="Medium-chain alcohol dehydrogenases, catalytic domain"/>
    <property type="match status" value="1"/>
</dbReference>
<keyword evidence="4" id="KW-0520">NAD</keyword>
<evidence type="ECO:0000313" key="9">
    <source>
        <dbReference type="Proteomes" id="UP001152649"/>
    </source>
</evidence>
<comment type="similarity">
    <text evidence="5">Belongs to the zinc-containing alcohol dehydrogenase family.</text>
</comment>
<dbReference type="SUPFAM" id="SSF50129">
    <property type="entry name" value="GroES-like"/>
    <property type="match status" value="1"/>
</dbReference>
<keyword evidence="2 5" id="KW-0862">Zinc</keyword>
<dbReference type="CDD" id="cd08278">
    <property type="entry name" value="benzyl_alcohol_DH"/>
    <property type="match status" value="1"/>
</dbReference>
<proteinExistence type="inferred from homology"/>
<dbReference type="InterPro" id="IPR036291">
    <property type="entry name" value="NAD(P)-bd_dom_sf"/>
</dbReference>
<dbReference type="Gene3D" id="3.40.50.720">
    <property type="entry name" value="NAD(P)-binding Rossmann-like Domain"/>
    <property type="match status" value="1"/>
</dbReference>
<evidence type="ECO:0000259" key="6">
    <source>
        <dbReference type="Pfam" id="PF00107"/>
    </source>
</evidence>
<evidence type="ECO:0000313" key="8">
    <source>
        <dbReference type="EMBL" id="CAG8367830.1"/>
    </source>
</evidence>
<dbReference type="PANTHER" id="PTHR43880">
    <property type="entry name" value="ALCOHOL DEHYDROGENASE"/>
    <property type="match status" value="1"/>
</dbReference>
<dbReference type="PROSITE" id="PS00059">
    <property type="entry name" value="ADH_ZINC"/>
    <property type="match status" value="1"/>
</dbReference>
<dbReference type="GO" id="GO:0046294">
    <property type="term" value="P:formaldehyde catabolic process"/>
    <property type="evidence" value="ECO:0007669"/>
    <property type="project" value="TreeGrafter"/>
</dbReference>
<dbReference type="AlphaFoldDB" id="A0A9W4J1C8"/>
<dbReference type="InterPro" id="IPR011032">
    <property type="entry name" value="GroES-like_sf"/>
</dbReference>
<evidence type="ECO:0000259" key="7">
    <source>
        <dbReference type="Pfam" id="PF08240"/>
    </source>
</evidence>
<dbReference type="SUPFAM" id="SSF51735">
    <property type="entry name" value="NAD(P)-binding Rossmann-fold domains"/>
    <property type="match status" value="1"/>
</dbReference>
<accession>A0A9W4J1C8</accession>
<dbReference type="InterPro" id="IPR013149">
    <property type="entry name" value="ADH-like_C"/>
</dbReference>
<keyword evidence="3" id="KW-0560">Oxidoreductase</keyword>
<evidence type="ECO:0000256" key="5">
    <source>
        <dbReference type="RuleBase" id="RU361277"/>
    </source>
</evidence>
<evidence type="ECO:0000256" key="4">
    <source>
        <dbReference type="ARBA" id="ARBA00023027"/>
    </source>
</evidence>
<keyword evidence="1 5" id="KW-0479">Metal-binding</keyword>
<dbReference type="GO" id="GO:0008270">
    <property type="term" value="F:zinc ion binding"/>
    <property type="evidence" value="ECO:0007669"/>
    <property type="project" value="InterPro"/>
</dbReference>
<dbReference type="PANTHER" id="PTHR43880:SF12">
    <property type="entry name" value="ALCOHOL DEHYDROGENASE CLASS-3"/>
    <property type="match status" value="1"/>
</dbReference>